<keyword evidence="2" id="KW-0663">Pyridoxal phosphate</keyword>
<keyword evidence="7" id="KW-0032">Aminotransferase</keyword>
<dbReference type="GO" id="GO:0008483">
    <property type="term" value="F:transaminase activity"/>
    <property type="evidence" value="ECO:0007669"/>
    <property type="project" value="UniProtKB-KW"/>
</dbReference>
<dbReference type="InterPro" id="IPR036388">
    <property type="entry name" value="WH-like_DNA-bd_sf"/>
</dbReference>
<dbReference type="CDD" id="cd00609">
    <property type="entry name" value="AAT_like"/>
    <property type="match status" value="1"/>
</dbReference>
<organism evidence="7">
    <name type="scientific">Shewanella oncorhynchi</name>
    <dbReference type="NCBI Taxonomy" id="2726434"/>
    <lineage>
        <taxon>Bacteria</taxon>
        <taxon>Pseudomonadati</taxon>
        <taxon>Pseudomonadota</taxon>
        <taxon>Gammaproteobacteria</taxon>
        <taxon>Alteromonadales</taxon>
        <taxon>Shewanellaceae</taxon>
        <taxon>Shewanella</taxon>
    </lineage>
</organism>
<proteinExistence type="inferred from homology"/>
<dbReference type="SUPFAM" id="SSF53383">
    <property type="entry name" value="PLP-dependent transferases"/>
    <property type="match status" value="1"/>
</dbReference>
<evidence type="ECO:0000313" key="7">
    <source>
        <dbReference type="EMBL" id="WMB73942.1"/>
    </source>
</evidence>
<sequence length="487" mass="54739">MKKPQSNFPHLQLKDGILKDQLYHAFREAILDGRLHPRMKLPSSRALSETMQISRNSVLQGFERLIDEGYLLTKPGSGTYVSDTIPDELIDIPNRAGESAQAFDSDLEINPQLIEMARLKAKGNTDNSHSMFNIGVGCVDLFPHQLWGRLLGRVWRQSRKTLGKSNHSAGYLPLREAISDYARSTRGLNCTPEQIIIVNGTQQAINLTAQVLLQQGDEVWLDEPGYDGALGAFLSQNMRVRPVSVDDEGTNIADAIQRWPSVKLAFTAPSHQFPLGGTLSLPRRLALLDWAAEQSKWILEDDYNSEFRYSARPIQALQGLDKHQRVIYAGTFSKMLLPELRLGFLVVPPKLVQAFQLAKYYADTHTAHLEQATLALFIAEGHYARHVRRVRKACLARQTALITAIEQYLPDKWSVQTSDSGIHLVCWLKGDLTEEEVINKCRQLSLGAQPLSRYCQAPYPRQAILLGYAAHTPDELRESIKKLAQIL</sequence>
<keyword evidence="5" id="KW-0804">Transcription</keyword>
<dbReference type="Proteomes" id="UP001236800">
    <property type="component" value="Chromosome"/>
</dbReference>
<dbReference type="InterPro" id="IPR015424">
    <property type="entry name" value="PyrdxlP-dep_Trfase"/>
</dbReference>
<evidence type="ECO:0000256" key="4">
    <source>
        <dbReference type="ARBA" id="ARBA00023125"/>
    </source>
</evidence>
<dbReference type="InterPro" id="IPR000524">
    <property type="entry name" value="Tscrpt_reg_HTH_GntR"/>
</dbReference>
<name>A0AA50Q6L5_9GAMM</name>
<dbReference type="Pfam" id="PF00155">
    <property type="entry name" value="Aminotran_1_2"/>
    <property type="match status" value="1"/>
</dbReference>
<evidence type="ECO:0000256" key="3">
    <source>
        <dbReference type="ARBA" id="ARBA00023015"/>
    </source>
</evidence>
<evidence type="ECO:0000259" key="6">
    <source>
        <dbReference type="PROSITE" id="PS50949"/>
    </source>
</evidence>
<dbReference type="GO" id="GO:0030170">
    <property type="term" value="F:pyridoxal phosphate binding"/>
    <property type="evidence" value="ECO:0007669"/>
    <property type="project" value="InterPro"/>
</dbReference>
<evidence type="ECO:0000256" key="2">
    <source>
        <dbReference type="ARBA" id="ARBA00022898"/>
    </source>
</evidence>
<dbReference type="Gene3D" id="3.40.640.10">
    <property type="entry name" value="Type I PLP-dependent aspartate aminotransferase-like (Major domain)"/>
    <property type="match status" value="1"/>
</dbReference>
<keyword evidence="7" id="KW-0808">Transferase</keyword>
<dbReference type="InterPro" id="IPR004839">
    <property type="entry name" value="Aminotransferase_I/II_large"/>
</dbReference>
<reference evidence="7" key="1">
    <citation type="submission" date="2023-08" db="EMBL/GenBank/DDBJ databases">
        <title>Complete genome sequence of Shewanella oncorhynchi Z-P2, a siderophore putrebactin-producing bacterium.</title>
        <authorList>
            <person name="Zhang Y."/>
        </authorList>
    </citation>
    <scope>NUCLEOTIDE SEQUENCE</scope>
    <source>
        <strain evidence="7">Z-P2</strain>
    </source>
</reference>
<dbReference type="GO" id="GO:0003700">
    <property type="term" value="F:DNA-binding transcription factor activity"/>
    <property type="evidence" value="ECO:0007669"/>
    <property type="project" value="InterPro"/>
</dbReference>
<dbReference type="EMBL" id="CP132914">
    <property type="protein sequence ID" value="WMB73942.1"/>
    <property type="molecule type" value="Genomic_DNA"/>
</dbReference>
<dbReference type="CDD" id="cd07377">
    <property type="entry name" value="WHTH_GntR"/>
    <property type="match status" value="1"/>
</dbReference>
<dbReference type="PANTHER" id="PTHR46577:SF1">
    <property type="entry name" value="HTH-TYPE TRANSCRIPTIONAL REGULATORY PROTEIN GABR"/>
    <property type="match status" value="1"/>
</dbReference>
<dbReference type="Pfam" id="PF00392">
    <property type="entry name" value="GntR"/>
    <property type="match status" value="1"/>
</dbReference>
<dbReference type="Gene3D" id="1.10.10.10">
    <property type="entry name" value="Winged helix-like DNA-binding domain superfamily/Winged helix DNA-binding domain"/>
    <property type="match status" value="1"/>
</dbReference>
<dbReference type="InterPro" id="IPR015421">
    <property type="entry name" value="PyrdxlP-dep_Trfase_major"/>
</dbReference>
<dbReference type="PANTHER" id="PTHR46577">
    <property type="entry name" value="HTH-TYPE TRANSCRIPTIONAL REGULATORY PROTEIN GABR"/>
    <property type="match status" value="1"/>
</dbReference>
<evidence type="ECO:0000256" key="5">
    <source>
        <dbReference type="ARBA" id="ARBA00023163"/>
    </source>
</evidence>
<dbReference type="InterPro" id="IPR036390">
    <property type="entry name" value="WH_DNA-bd_sf"/>
</dbReference>
<dbReference type="AlphaFoldDB" id="A0AA50Q6L5"/>
<dbReference type="SMART" id="SM00345">
    <property type="entry name" value="HTH_GNTR"/>
    <property type="match status" value="1"/>
</dbReference>
<dbReference type="SUPFAM" id="SSF46785">
    <property type="entry name" value="Winged helix' DNA-binding domain"/>
    <property type="match status" value="1"/>
</dbReference>
<feature type="domain" description="HTH gntR-type" evidence="6">
    <location>
        <begin position="16"/>
        <end position="84"/>
    </location>
</feature>
<dbReference type="RefSeq" id="WP_306684766.1">
    <property type="nucleotide sequence ID" value="NZ_CP132914.1"/>
</dbReference>
<dbReference type="InterPro" id="IPR051446">
    <property type="entry name" value="HTH_trans_reg/aminotransferase"/>
</dbReference>
<comment type="similarity">
    <text evidence="1">In the C-terminal section; belongs to the class-I pyridoxal-phosphate-dependent aminotransferase family.</text>
</comment>
<gene>
    <name evidence="7" type="ORF">RA178_04770</name>
</gene>
<keyword evidence="3" id="KW-0805">Transcription regulation</keyword>
<dbReference type="GeneID" id="301338472"/>
<dbReference type="KEGG" id="sog:RA178_04770"/>
<accession>A0AA50Q6L5</accession>
<dbReference type="PROSITE" id="PS50949">
    <property type="entry name" value="HTH_GNTR"/>
    <property type="match status" value="1"/>
</dbReference>
<protein>
    <submittedName>
        <fullName evidence="7">PLP-dependent aminotransferase family protein</fullName>
    </submittedName>
</protein>
<dbReference type="GO" id="GO:0003677">
    <property type="term" value="F:DNA binding"/>
    <property type="evidence" value="ECO:0007669"/>
    <property type="project" value="UniProtKB-KW"/>
</dbReference>
<evidence type="ECO:0000256" key="1">
    <source>
        <dbReference type="ARBA" id="ARBA00005384"/>
    </source>
</evidence>
<keyword evidence="4" id="KW-0238">DNA-binding</keyword>